<evidence type="ECO:0000313" key="2">
    <source>
        <dbReference type="Proteomes" id="UP000184389"/>
    </source>
</evidence>
<dbReference type="OrthoDB" id="164847at2"/>
<sequence>MKGVVDRIEGEYVVLEVEDKILNFKINLFPPDIEEGDVVEEKNGQFFILKEETYIRKESIEKMFRDLLE</sequence>
<accession>A0A1M5XTJ7</accession>
<dbReference type="EMBL" id="FQXR01000008">
    <property type="protein sequence ID" value="SHI03042.1"/>
    <property type="molecule type" value="Genomic_DNA"/>
</dbReference>
<protein>
    <recommendedName>
        <fullName evidence="3">DUF3006 domain-containing protein</fullName>
    </recommendedName>
</protein>
<gene>
    <name evidence="1" type="ORF">SAMN02745180_01807</name>
</gene>
<organism evidence="1 2">
    <name type="scientific">Sporanaerobacter acetigenes DSM 13106</name>
    <dbReference type="NCBI Taxonomy" id="1123281"/>
    <lineage>
        <taxon>Bacteria</taxon>
        <taxon>Bacillati</taxon>
        <taxon>Bacillota</taxon>
        <taxon>Tissierellia</taxon>
        <taxon>Tissierellales</taxon>
        <taxon>Sporanaerobacteraceae</taxon>
        <taxon>Sporanaerobacter</taxon>
    </lineage>
</organism>
<evidence type="ECO:0008006" key="3">
    <source>
        <dbReference type="Google" id="ProtNLM"/>
    </source>
</evidence>
<evidence type="ECO:0000313" key="1">
    <source>
        <dbReference type="EMBL" id="SHI03042.1"/>
    </source>
</evidence>
<dbReference type="STRING" id="1123281.SAMN02745180_01807"/>
<name>A0A1M5XTJ7_9FIRM</name>
<dbReference type="InterPro" id="IPR021377">
    <property type="entry name" value="DUF3006"/>
</dbReference>
<dbReference type="RefSeq" id="WP_072744475.1">
    <property type="nucleotide sequence ID" value="NZ_FQXR01000008.1"/>
</dbReference>
<reference evidence="1 2" key="1">
    <citation type="submission" date="2016-11" db="EMBL/GenBank/DDBJ databases">
        <authorList>
            <person name="Jaros S."/>
            <person name="Januszkiewicz K."/>
            <person name="Wedrychowicz H."/>
        </authorList>
    </citation>
    <scope>NUCLEOTIDE SEQUENCE [LARGE SCALE GENOMIC DNA]</scope>
    <source>
        <strain evidence="1 2">DSM 13106</strain>
    </source>
</reference>
<dbReference type="Pfam" id="PF11213">
    <property type="entry name" value="DUF3006"/>
    <property type="match status" value="1"/>
</dbReference>
<dbReference type="Proteomes" id="UP000184389">
    <property type="component" value="Unassembled WGS sequence"/>
</dbReference>
<keyword evidence="2" id="KW-1185">Reference proteome</keyword>
<proteinExistence type="predicted"/>
<dbReference type="AlphaFoldDB" id="A0A1M5XTJ7"/>